<proteinExistence type="predicted"/>
<organism evidence="3 4">
    <name type="scientific">Litoreibacter ponti</name>
    <dbReference type="NCBI Taxonomy" id="1510457"/>
    <lineage>
        <taxon>Bacteria</taxon>
        <taxon>Pseudomonadati</taxon>
        <taxon>Pseudomonadota</taxon>
        <taxon>Alphaproteobacteria</taxon>
        <taxon>Rhodobacterales</taxon>
        <taxon>Roseobacteraceae</taxon>
        <taxon>Litoreibacter</taxon>
    </lineage>
</organism>
<dbReference type="Proteomes" id="UP000243978">
    <property type="component" value="Unassembled WGS sequence"/>
</dbReference>
<keyword evidence="4" id="KW-1185">Reference proteome</keyword>
<name>A0A2T6BKL3_9RHOB</name>
<accession>A0A2T6BKL3</accession>
<dbReference type="Pfam" id="PF00072">
    <property type="entry name" value="Response_reg"/>
    <property type="match status" value="1"/>
</dbReference>
<dbReference type="PANTHER" id="PTHR44520:SF2">
    <property type="entry name" value="RESPONSE REGULATOR RCP1"/>
    <property type="match status" value="1"/>
</dbReference>
<dbReference type="PROSITE" id="PS50110">
    <property type="entry name" value="RESPONSE_REGULATORY"/>
    <property type="match status" value="1"/>
</dbReference>
<dbReference type="AlphaFoldDB" id="A0A2T6BKL3"/>
<evidence type="ECO:0000313" key="4">
    <source>
        <dbReference type="Proteomes" id="UP000243978"/>
    </source>
</evidence>
<gene>
    <name evidence="3" type="ORF">C8N43_1246</name>
</gene>
<dbReference type="EMBL" id="QBKS01000001">
    <property type="protein sequence ID" value="PTX56586.1"/>
    <property type="molecule type" value="Genomic_DNA"/>
</dbReference>
<keyword evidence="1" id="KW-0597">Phosphoprotein</keyword>
<dbReference type="GO" id="GO:0000160">
    <property type="term" value="P:phosphorelay signal transduction system"/>
    <property type="evidence" value="ECO:0007669"/>
    <property type="project" value="InterPro"/>
</dbReference>
<evidence type="ECO:0000313" key="3">
    <source>
        <dbReference type="EMBL" id="PTX56586.1"/>
    </source>
</evidence>
<dbReference type="InterPro" id="IPR011006">
    <property type="entry name" value="CheY-like_superfamily"/>
</dbReference>
<dbReference type="Gene3D" id="3.40.50.2300">
    <property type="match status" value="1"/>
</dbReference>
<sequence length="148" mass="16574">MHISPKARTVMVVDDERVDQVLYERVLRKAGLCKNVIGFLSPNDALDYLCEEARPKIDVILLDVNMPERSGFDFLEQAMAEHGEELADTVVLMVSSVQCPQNKKRAEEIGAVKKFLPKPLTANQVQGLNMLLMAKDQGQRPISGQMLH</sequence>
<feature type="modified residue" description="4-aspartylphosphate" evidence="1">
    <location>
        <position position="63"/>
    </location>
</feature>
<dbReference type="InterPro" id="IPR052893">
    <property type="entry name" value="TCS_response_regulator"/>
</dbReference>
<dbReference type="SUPFAM" id="SSF52172">
    <property type="entry name" value="CheY-like"/>
    <property type="match status" value="1"/>
</dbReference>
<dbReference type="SMART" id="SM00448">
    <property type="entry name" value="REC"/>
    <property type="match status" value="1"/>
</dbReference>
<dbReference type="InterPro" id="IPR001789">
    <property type="entry name" value="Sig_transdc_resp-reg_receiver"/>
</dbReference>
<dbReference type="PANTHER" id="PTHR44520">
    <property type="entry name" value="RESPONSE REGULATOR RCP1-RELATED"/>
    <property type="match status" value="1"/>
</dbReference>
<protein>
    <submittedName>
        <fullName evidence="3">Response regulator receiver domain-containing protein</fullName>
    </submittedName>
</protein>
<dbReference type="RefSeq" id="WP_158269925.1">
    <property type="nucleotide sequence ID" value="NZ_QBKS01000001.1"/>
</dbReference>
<evidence type="ECO:0000256" key="1">
    <source>
        <dbReference type="PROSITE-ProRule" id="PRU00169"/>
    </source>
</evidence>
<dbReference type="OrthoDB" id="9793549at2"/>
<comment type="caution">
    <text evidence="3">The sequence shown here is derived from an EMBL/GenBank/DDBJ whole genome shotgun (WGS) entry which is preliminary data.</text>
</comment>
<feature type="domain" description="Response regulatory" evidence="2">
    <location>
        <begin position="9"/>
        <end position="133"/>
    </location>
</feature>
<reference evidence="3 4" key="1">
    <citation type="submission" date="2018-04" db="EMBL/GenBank/DDBJ databases">
        <title>Genomic Encyclopedia of Archaeal and Bacterial Type Strains, Phase II (KMG-II): from individual species to whole genera.</title>
        <authorList>
            <person name="Goeker M."/>
        </authorList>
    </citation>
    <scope>NUCLEOTIDE SEQUENCE [LARGE SCALE GENOMIC DNA]</scope>
    <source>
        <strain evidence="3 4">DSM 100977</strain>
    </source>
</reference>
<evidence type="ECO:0000259" key="2">
    <source>
        <dbReference type="PROSITE" id="PS50110"/>
    </source>
</evidence>